<dbReference type="Gene3D" id="1.10.4080.10">
    <property type="entry name" value="ADP-ribosylation/Crystallin J1"/>
    <property type="match status" value="1"/>
</dbReference>
<evidence type="ECO:0000313" key="4">
    <source>
        <dbReference type="EMBL" id="RSZ60709.1"/>
    </source>
</evidence>
<dbReference type="PANTHER" id="PTHR16222:SF24">
    <property type="entry name" value="ADP-RIBOSYLHYDROLASE ARH3"/>
    <property type="match status" value="1"/>
</dbReference>
<dbReference type="GO" id="GO:0046872">
    <property type="term" value="F:metal ion binding"/>
    <property type="evidence" value="ECO:0007669"/>
    <property type="project" value="UniProtKB-KW"/>
</dbReference>
<dbReference type="EMBL" id="RXLQ01000001">
    <property type="protein sequence ID" value="RSZ60709.1"/>
    <property type="molecule type" value="Genomic_DNA"/>
</dbReference>
<keyword evidence="2 4" id="KW-0378">Hydrolase</keyword>
<comment type="caution">
    <text evidence="4">The sequence shown here is derived from an EMBL/GenBank/DDBJ whole genome shotgun (WGS) entry which is preliminary data.</text>
</comment>
<dbReference type="PANTHER" id="PTHR16222">
    <property type="entry name" value="ADP-RIBOSYLGLYCOHYDROLASE"/>
    <property type="match status" value="1"/>
</dbReference>
<dbReference type="Pfam" id="PF03747">
    <property type="entry name" value="ADP_ribosyl_GH"/>
    <property type="match status" value="1"/>
</dbReference>
<proteinExistence type="inferred from homology"/>
<dbReference type="GO" id="GO:0016787">
    <property type="term" value="F:hydrolase activity"/>
    <property type="evidence" value="ECO:0007669"/>
    <property type="project" value="UniProtKB-KW"/>
</dbReference>
<organism evidence="4 5">
    <name type="scientific">Massilia atriviolacea</name>
    <dbReference type="NCBI Taxonomy" id="2495579"/>
    <lineage>
        <taxon>Bacteria</taxon>
        <taxon>Pseudomonadati</taxon>
        <taxon>Pseudomonadota</taxon>
        <taxon>Betaproteobacteria</taxon>
        <taxon>Burkholderiales</taxon>
        <taxon>Oxalobacteraceae</taxon>
        <taxon>Telluria group</taxon>
        <taxon>Massilia</taxon>
    </lineage>
</organism>
<comment type="similarity">
    <text evidence="1">Belongs to the ADP-ribosylglycohydrolase family.</text>
</comment>
<feature type="binding site" evidence="3">
    <location>
        <position position="269"/>
    </location>
    <ligand>
        <name>Mg(2+)</name>
        <dbReference type="ChEBI" id="CHEBI:18420"/>
        <label>1</label>
    </ligand>
</feature>
<keyword evidence="3" id="KW-0479">Metal-binding</keyword>
<evidence type="ECO:0000256" key="2">
    <source>
        <dbReference type="ARBA" id="ARBA00022801"/>
    </source>
</evidence>
<evidence type="ECO:0000256" key="1">
    <source>
        <dbReference type="ARBA" id="ARBA00010702"/>
    </source>
</evidence>
<dbReference type="AlphaFoldDB" id="A0A430HTA6"/>
<dbReference type="InterPro" id="IPR050792">
    <property type="entry name" value="ADP-ribosylglycohydrolase"/>
</dbReference>
<gene>
    <name evidence="4" type="ORF">EJB06_00800</name>
</gene>
<evidence type="ECO:0000256" key="3">
    <source>
        <dbReference type="PIRSR" id="PIRSR605502-1"/>
    </source>
</evidence>
<feature type="binding site" evidence="3">
    <location>
        <position position="267"/>
    </location>
    <ligand>
        <name>Mg(2+)</name>
        <dbReference type="ChEBI" id="CHEBI:18420"/>
        <label>1</label>
    </ligand>
</feature>
<dbReference type="OrthoDB" id="9798107at2"/>
<dbReference type="InterPro" id="IPR005502">
    <property type="entry name" value="Ribosyl_crysJ1"/>
</dbReference>
<evidence type="ECO:0000313" key="5">
    <source>
        <dbReference type="Proteomes" id="UP000278085"/>
    </source>
</evidence>
<feature type="binding site" evidence="3">
    <location>
        <position position="65"/>
    </location>
    <ligand>
        <name>Mg(2+)</name>
        <dbReference type="ChEBI" id="CHEBI:18420"/>
        <label>1</label>
    </ligand>
</feature>
<dbReference type="RefSeq" id="WP_126072093.1">
    <property type="nucleotide sequence ID" value="NZ_CP051166.1"/>
</dbReference>
<keyword evidence="3" id="KW-0460">Magnesium</keyword>
<name>A0A430HTA6_9BURK</name>
<keyword evidence="5" id="KW-1185">Reference proteome</keyword>
<feature type="binding site" evidence="3">
    <location>
        <position position="270"/>
    </location>
    <ligand>
        <name>Mg(2+)</name>
        <dbReference type="ChEBI" id="CHEBI:18420"/>
        <label>1</label>
    </ligand>
</feature>
<dbReference type="InterPro" id="IPR036705">
    <property type="entry name" value="Ribosyl_crysJ1_sf"/>
</dbReference>
<sequence length="323" mass="34414">MRAPGPSYHERLAGGLLGLLVGDALGVPYEFRKAGDIPSPSLIDFTPPPQFARAHHSVTPGTWSDDGAHALCLLASLLDCGRLDLEDLGERLLAWYEHGYMAVDGIVFDVGLTCGAAIRALRDGTRAAQAGPSGQYDNGNGSLMRALPLALWHRGSDASLVHDAHQQSLPTHGHLRSQVCCALYCLWARRVLEGTGDPWGDAVSSLRAMYAATPDALEELEWSVRPDEPADGYGSGYVVDSLRSARMVQDAGGYEDVVRAGIALGNDTDTTACIAGGIAGLRVGIHGIPERWRAQLRGSELYQPLLDRLIAHAPGVTHPGEPS</sequence>
<dbReference type="SUPFAM" id="SSF101478">
    <property type="entry name" value="ADP-ribosylglycohydrolase"/>
    <property type="match status" value="1"/>
</dbReference>
<feature type="binding site" evidence="3">
    <location>
        <position position="66"/>
    </location>
    <ligand>
        <name>Mg(2+)</name>
        <dbReference type="ChEBI" id="CHEBI:18420"/>
        <label>1</label>
    </ligand>
</feature>
<comment type="cofactor">
    <cofactor evidence="3">
        <name>Mg(2+)</name>
        <dbReference type="ChEBI" id="CHEBI:18420"/>
    </cofactor>
    <text evidence="3">Binds 2 magnesium ions per subunit.</text>
</comment>
<protein>
    <submittedName>
        <fullName evidence="4">ADP-ribosylglycohydrolase family protein</fullName>
    </submittedName>
</protein>
<reference evidence="4 5" key="1">
    <citation type="submission" date="2018-12" db="EMBL/GenBank/DDBJ databases">
        <authorList>
            <person name="Yang E."/>
        </authorList>
    </citation>
    <scope>NUCLEOTIDE SEQUENCE [LARGE SCALE GENOMIC DNA]</scope>
    <source>
        <strain evidence="4 5">SOD</strain>
    </source>
</reference>
<feature type="binding site" evidence="3">
    <location>
        <position position="64"/>
    </location>
    <ligand>
        <name>Mg(2+)</name>
        <dbReference type="ChEBI" id="CHEBI:18420"/>
        <label>1</label>
    </ligand>
</feature>
<accession>A0A430HTA6</accession>
<dbReference type="Proteomes" id="UP000278085">
    <property type="component" value="Unassembled WGS sequence"/>
</dbReference>